<accession>A0ABW1JAY8</accession>
<dbReference type="Proteomes" id="UP001596189">
    <property type="component" value="Unassembled WGS sequence"/>
</dbReference>
<evidence type="ECO:0000313" key="3">
    <source>
        <dbReference type="Proteomes" id="UP001596189"/>
    </source>
</evidence>
<dbReference type="GO" id="GO:0008168">
    <property type="term" value="F:methyltransferase activity"/>
    <property type="evidence" value="ECO:0007669"/>
    <property type="project" value="UniProtKB-KW"/>
</dbReference>
<keyword evidence="2" id="KW-0808">Transferase</keyword>
<gene>
    <name evidence="2" type="ORF">ACFQDO_04825</name>
</gene>
<dbReference type="Pfam" id="PF13847">
    <property type="entry name" value="Methyltransf_31"/>
    <property type="match status" value="1"/>
</dbReference>
<dbReference type="CDD" id="cd02440">
    <property type="entry name" value="AdoMet_MTases"/>
    <property type="match status" value="1"/>
</dbReference>
<proteinExistence type="predicted"/>
<dbReference type="Gene3D" id="3.40.50.150">
    <property type="entry name" value="Vaccinia Virus protein VP39"/>
    <property type="match status" value="1"/>
</dbReference>
<evidence type="ECO:0000313" key="2">
    <source>
        <dbReference type="EMBL" id="MFC6006449.1"/>
    </source>
</evidence>
<reference evidence="3" key="1">
    <citation type="journal article" date="2019" name="Int. J. Syst. Evol. Microbiol.">
        <title>The Global Catalogue of Microorganisms (GCM) 10K type strain sequencing project: providing services to taxonomists for standard genome sequencing and annotation.</title>
        <authorList>
            <consortium name="The Broad Institute Genomics Platform"/>
            <consortium name="The Broad Institute Genome Sequencing Center for Infectious Disease"/>
            <person name="Wu L."/>
            <person name="Ma J."/>
        </authorList>
    </citation>
    <scope>NUCLEOTIDE SEQUENCE [LARGE SCALE GENOMIC DNA]</scope>
    <source>
        <strain evidence="3">KACC 14249</strain>
    </source>
</reference>
<comment type="caution">
    <text evidence="2">The sequence shown here is derived from an EMBL/GenBank/DDBJ whole genome shotgun (WGS) entry which is preliminary data.</text>
</comment>
<dbReference type="SUPFAM" id="SSF53335">
    <property type="entry name" value="S-adenosyl-L-methionine-dependent methyltransferases"/>
    <property type="match status" value="1"/>
</dbReference>
<feature type="domain" description="Methyltransferase" evidence="1">
    <location>
        <begin position="38"/>
        <end position="145"/>
    </location>
</feature>
<dbReference type="PANTHER" id="PTHR43861">
    <property type="entry name" value="TRANS-ACONITATE 2-METHYLTRANSFERASE-RELATED"/>
    <property type="match status" value="1"/>
</dbReference>
<dbReference type="EMBL" id="JBHSRD010000002">
    <property type="protein sequence ID" value="MFC6006449.1"/>
    <property type="molecule type" value="Genomic_DNA"/>
</dbReference>
<sequence length="267" mass="28513">MDRYVIRGGAAGADRLQVLARSWAATTGDLLDLAGVASGQTCLDVGCGAGDVTLELARRVGPTGRVTGVDMDAVTLDVVRERAADEGLTWVDLVELDVHDLAEPSTYDLAYCRNLLQHLTRPVSVVRSMWEAVRPGGVLVLEDADFEGSFCYPPHAGFDFWVDRYQRVLRSYGGDPQSGRKVAAHLLAVGAPSPQTRVVQRADLVGEPKSMPLLTVQATADAMLDAGIATEAEIAWACEALAALADDDSTLVGSPRIVQAWARRPAT</sequence>
<protein>
    <submittedName>
        <fullName evidence="2">Methyltransferase domain-containing protein</fullName>
    </submittedName>
</protein>
<organism evidence="2 3">
    <name type="scientific">Angustibacter luteus</name>
    <dbReference type="NCBI Taxonomy" id="658456"/>
    <lineage>
        <taxon>Bacteria</taxon>
        <taxon>Bacillati</taxon>
        <taxon>Actinomycetota</taxon>
        <taxon>Actinomycetes</taxon>
        <taxon>Kineosporiales</taxon>
        <taxon>Kineosporiaceae</taxon>
    </lineage>
</organism>
<name>A0ABW1JAY8_9ACTN</name>
<dbReference type="GO" id="GO:0032259">
    <property type="term" value="P:methylation"/>
    <property type="evidence" value="ECO:0007669"/>
    <property type="project" value="UniProtKB-KW"/>
</dbReference>
<dbReference type="RefSeq" id="WP_345717284.1">
    <property type="nucleotide sequence ID" value="NZ_BAABFP010000005.1"/>
</dbReference>
<dbReference type="InterPro" id="IPR029063">
    <property type="entry name" value="SAM-dependent_MTases_sf"/>
</dbReference>
<keyword evidence="3" id="KW-1185">Reference proteome</keyword>
<evidence type="ECO:0000259" key="1">
    <source>
        <dbReference type="Pfam" id="PF13847"/>
    </source>
</evidence>
<keyword evidence="2" id="KW-0489">Methyltransferase</keyword>
<dbReference type="InterPro" id="IPR025714">
    <property type="entry name" value="Methyltranfer_dom"/>
</dbReference>
<dbReference type="PANTHER" id="PTHR43861:SF1">
    <property type="entry name" value="TRANS-ACONITATE 2-METHYLTRANSFERASE"/>
    <property type="match status" value="1"/>
</dbReference>